<keyword evidence="2 5" id="KW-0436">Ligase</keyword>
<proteinExistence type="inferred from homology"/>
<comment type="similarity">
    <text evidence="1">Belongs to the ATP-dependent AMP-binding enzyme family.</text>
</comment>
<evidence type="ECO:0000259" key="3">
    <source>
        <dbReference type="Pfam" id="PF00501"/>
    </source>
</evidence>
<dbReference type="InterPro" id="IPR000873">
    <property type="entry name" value="AMP-dep_synth/lig_dom"/>
</dbReference>
<accession>A0A848GC88</accession>
<dbReference type="PANTHER" id="PTHR43767:SF1">
    <property type="entry name" value="NONRIBOSOMAL PEPTIDE SYNTHASE PES1 (EUROFUNG)-RELATED"/>
    <property type="match status" value="1"/>
</dbReference>
<feature type="domain" description="AMP-dependent synthetase/ligase" evidence="3">
    <location>
        <begin position="8"/>
        <end position="371"/>
    </location>
</feature>
<evidence type="ECO:0000256" key="1">
    <source>
        <dbReference type="ARBA" id="ARBA00006432"/>
    </source>
</evidence>
<dbReference type="Pfam" id="PF00501">
    <property type="entry name" value="AMP-binding"/>
    <property type="match status" value="1"/>
</dbReference>
<dbReference type="InterPro" id="IPR020845">
    <property type="entry name" value="AMP-binding_CS"/>
</dbReference>
<dbReference type="Proteomes" id="UP000580043">
    <property type="component" value="Unassembled WGS sequence"/>
</dbReference>
<evidence type="ECO:0000259" key="4">
    <source>
        <dbReference type="Pfam" id="PF13193"/>
    </source>
</evidence>
<dbReference type="AlphaFoldDB" id="A0A848GC88"/>
<gene>
    <name evidence="5" type="ORF">HHL15_21570</name>
</gene>
<dbReference type="Gene3D" id="3.40.50.12780">
    <property type="entry name" value="N-terminal domain of ligase-like"/>
    <property type="match status" value="1"/>
</dbReference>
<sequence length="509" mass="55013">MNLAHILARSARSFPERPALLVGERCMHTYAALAARSARLAGYLRHNLGLEPGARVAIFMGNTPEYMECLYGVLWAGLVVVPINAKLHPREAAWIIGNAEARLVCVSAELAGGLAPALTEGAAPVPLLVPGDGHYLRAVSALAIPVQDRAPDDLAWLFYTSGTTGQPKGVMLSHRNLQAMTACFFMDVDPVHADDAVVYAAPMSHGAGLYSFPYVLRGCRHVIPASGGFEPEELLHLSRRVGRLCLFAAPTMVRRLVDRVRAEKADPSGFQTIIYGGGPMYADDIRAALDSMGPRFVQIYGQGESPMTITALSRSVLADRSEAAWAAWVGSVGVAQALVEVRIVDPEGQPLANDEVGEVVVRGDTVMAGYWRNPAATASALRDGWLWTGDLGSMDSHGFVTLRDRSKDVIISGGSNIYPREVEEALIAHPAVREVSVIGRRDAEWGESVVAFVVLEDGHGALGAEALDQHCLAHIARFKRPKEYRFVAALPKNNYGKVLKTELRALLRE</sequence>
<protein>
    <submittedName>
        <fullName evidence="5">Long-chain fatty acid--CoA ligase</fullName>
    </submittedName>
</protein>
<evidence type="ECO:0000313" key="6">
    <source>
        <dbReference type="Proteomes" id="UP000580043"/>
    </source>
</evidence>
<dbReference type="InterPro" id="IPR045851">
    <property type="entry name" value="AMP-bd_C_sf"/>
</dbReference>
<dbReference type="GO" id="GO:0016878">
    <property type="term" value="F:acid-thiol ligase activity"/>
    <property type="evidence" value="ECO:0007669"/>
    <property type="project" value="UniProtKB-ARBA"/>
</dbReference>
<dbReference type="RefSeq" id="WP_169147880.1">
    <property type="nucleotide sequence ID" value="NZ_JABBGA010000025.1"/>
</dbReference>
<dbReference type="Pfam" id="PF13193">
    <property type="entry name" value="AMP-binding_C"/>
    <property type="match status" value="1"/>
</dbReference>
<dbReference type="PROSITE" id="PS00455">
    <property type="entry name" value="AMP_BINDING"/>
    <property type="match status" value="1"/>
</dbReference>
<dbReference type="FunFam" id="3.30.300.30:FF:000008">
    <property type="entry name" value="2,3-dihydroxybenzoate-AMP ligase"/>
    <property type="match status" value="1"/>
</dbReference>
<dbReference type="InterPro" id="IPR025110">
    <property type="entry name" value="AMP-bd_C"/>
</dbReference>
<comment type="caution">
    <text evidence="5">The sequence shown here is derived from an EMBL/GenBank/DDBJ whole genome shotgun (WGS) entry which is preliminary data.</text>
</comment>
<organism evidence="5 6">
    <name type="scientific">Zoogloea dura</name>
    <dbReference type="NCBI Taxonomy" id="2728840"/>
    <lineage>
        <taxon>Bacteria</taxon>
        <taxon>Pseudomonadati</taxon>
        <taxon>Pseudomonadota</taxon>
        <taxon>Betaproteobacteria</taxon>
        <taxon>Rhodocyclales</taxon>
        <taxon>Zoogloeaceae</taxon>
        <taxon>Zoogloea</taxon>
    </lineage>
</organism>
<reference evidence="5 6" key="1">
    <citation type="submission" date="2020-04" db="EMBL/GenBank/DDBJ databases">
        <title>Zoogloea sp. G-4-1-14 isolated from soil.</title>
        <authorList>
            <person name="Dahal R.H."/>
        </authorList>
    </citation>
    <scope>NUCLEOTIDE SEQUENCE [LARGE SCALE GENOMIC DNA]</scope>
    <source>
        <strain evidence="5 6">G-4-1-14</strain>
    </source>
</reference>
<dbReference type="PRINTS" id="PR00154">
    <property type="entry name" value="AMPBINDING"/>
</dbReference>
<dbReference type="Gene3D" id="3.30.300.30">
    <property type="match status" value="1"/>
</dbReference>
<dbReference type="InterPro" id="IPR050237">
    <property type="entry name" value="ATP-dep_AMP-bd_enzyme"/>
</dbReference>
<keyword evidence="6" id="KW-1185">Reference proteome</keyword>
<dbReference type="SUPFAM" id="SSF56801">
    <property type="entry name" value="Acetyl-CoA synthetase-like"/>
    <property type="match status" value="1"/>
</dbReference>
<evidence type="ECO:0000313" key="5">
    <source>
        <dbReference type="EMBL" id="NML28356.1"/>
    </source>
</evidence>
<name>A0A848GC88_9RHOO</name>
<dbReference type="EMBL" id="JABBGA010000025">
    <property type="protein sequence ID" value="NML28356.1"/>
    <property type="molecule type" value="Genomic_DNA"/>
</dbReference>
<dbReference type="PANTHER" id="PTHR43767">
    <property type="entry name" value="LONG-CHAIN-FATTY-ACID--COA LIGASE"/>
    <property type="match status" value="1"/>
</dbReference>
<dbReference type="InterPro" id="IPR020459">
    <property type="entry name" value="AMP-binding"/>
</dbReference>
<dbReference type="InterPro" id="IPR042099">
    <property type="entry name" value="ANL_N_sf"/>
</dbReference>
<feature type="domain" description="AMP-binding enzyme C-terminal" evidence="4">
    <location>
        <begin position="421"/>
        <end position="497"/>
    </location>
</feature>
<evidence type="ECO:0000256" key="2">
    <source>
        <dbReference type="ARBA" id="ARBA00022598"/>
    </source>
</evidence>